<dbReference type="SUPFAM" id="SSF53335">
    <property type="entry name" value="S-adenosyl-L-methionine-dependent methyltransferases"/>
    <property type="match status" value="1"/>
</dbReference>
<evidence type="ECO:0000313" key="3">
    <source>
        <dbReference type="EMBL" id="MBB4099367.1"/>
    </source>
</evidence>
<comment type="caution">
    <text evidence="3">The sequence shown here is derived from an EMBL/GenBank/DDBJ whole genome shotgun (WGS) entry which is preliminary data.</text>
</comment>
<dbReference type="InterPro" id="IPR041698">
    <property type="entry name" value="Methyltransf_25"/>
</dbReference>
<accession>A0A7W6NX87</accession>
<evidence type="ECO:0000313" key="4">
    <source>
        <dbReference type="Proteomes" id="UP000557392"/>
    </source>
</evidence>
<dbReference type="Pfam" id="PF10119">
    <property type="entry name" value="MethyTransf_Reg"/>
    <property type="match status" value="1"/>
</dbReference>
<keyword evidence="4" id="KW-1185">Reference proteome</keyword>
<keyword evidence="3" id="KW-0808">Transferase</keyword>
<feature type="domain" description="Methyltransferase regulatory" evidence="1">
    <location>
        <begin position="218"/>
        <end position="299"/>
    </location>
</feature>
<evidence type="ECO:0000259" key="2">
    <source>
        <dbReference type="Pfam" id="PF13649"/>
    </source>
</evidence>
<dbReference type="InterPro" id="IPR018773">
    <property type="entry name" value="MeTrfase_reg_dom_prd"/>
</dbReference>
<name>A0A7W6NX87_9SPHN</name>
<dbReference type="EMBL" id="JACIEH010000002">
    <property type="protein sequence ID" value="MBB4099367.1"/>
    <property type="molecule type" value="Genomic_DNA"/>
</dbReference>
<proteinExistence type="predicted"/>
<evidence type="ECO:0000259" key="1">
    <source>
        <dbReference type="Pfam" id="PF10119"/>
    </source>
</evidence>
<dbReference type="GO" id="GO:0008168">
    <property type="term" value="F:methyltransferase activity"/>
    <property type="evidence" value="ECO:0007669"/>
    <property type="project" value="UniProtKB-KW"/>
</dbReference>
<dbReference type="Pfam" id="PF13649">
    <property type="entry name" value="Methyltransf_25"/>
    <property type="match status" value="1"/>
</dbReference>
<keyword evidence="3" id="KW-0489">Methyltransferase</keyword>
<dbReference type="CDD" id="cd02440">
    <property type="entry name" value="AdoMet_MTases"/>
    <property type="match status" value="1"/>
</dbReference>
<dbReference type="Proteomes" id="UP000557392">
    <property type="component" value="Unassembled WGS sequence"/>
</dbReference>
<reference evidence="3 4" key="1">
    <citation type="submission" date="2020-08" db="EMBL/GenBank/DDBJ databases">
        <title>Genomic Encyclopedia of Type Strains, Phase IV (KMG-IV): sequencing the most valuable type-strain genomes for metagenomic binning, comparative biology and taxonomic classification.</title>
        <authorList>
            <person name="Goeker M."/>
        </authorList>
    </citation>
    <scope>NUCLEOTIDE SEQUENCE [LARGE SCALE GENOMIC DNA]</scope>
    <source>
        <strain evidence="3 4">DSM 101806</strain>
    </source>
</reference>
<dbReference type="Gene3D" id="3.40.50.150">
    <property type="entry name" value="Vaccinia Virus protein VP39"/>
    <property type="match status" value="1"/>
</dbReference>
<feature type="domain" description="Methyltransferase" evidence="2">
    <location>
        <begin position="46"/>
        <end position="142"/>
    </location>
</feature>
<gene>
    <name evidence="3" type="ORF">GGR46_002931</name>
</gene>
<organism evidence="3 4">
    <name type="scientific">Sphingomonas kyeonggiensis</name>
    <dbReference type="NCBI Taxonomy" id="1268553"/>
    <lineage>
        <taxon>Bacteria</taxon>
        <taxon>Pseudomonadati</taxon>
        <taxon>Pseudomonadota</taxon>
        <taxon>Alphaproteobacteria</taxon>
        <taxon>Sphingomonadales</taxon>
        <taxon>Sphingomonadaceae</taxon>
        <taxon>Sphingomonas</taxon>
    </lineage>
</organism>
<sequence length="523" mass="57825">MDWAEGYFTGLDYTFGYYRELNPAMLRIACLAAGVVPPYSESPTYLELGFGQGVSLNVHAAASEGEFWGTDLNPGQVAHASGLADVSGAELSLFDESFEEFARRSDIPLFDVIVLHGVWSWISEHNQSIITELVRKRLRPGGILFISYNCQPGWAPQMPLRHLMTQSIRSTGTESVGPIARIDDALRYVRRVANSGAQYFEMNPSLAVHIENMDSRSRNYLSHEYLNRDWHNVFFSDVADRLSGAKLSFTTSARLLDNLENQGMHPSARRILEEAGHPVFRETVRDFIVNQRFRMDIFSKGTRRLTALEWRHSWLAESFMLTTPAPLIAYIHQAPMGELELDERTYAPLIAFLASDGYAPKSVAEICETPAMASAELRDVLSALLTLTGLGHAQPARAPTARVRRQTEALNLHLCQRAISADQLPALASPVLAGGVLVSQEQQMILLAKLAGMDTPADQAFYLHSIFEANGGDLRRDGESISKGEEALEHFRASAAKFQSNGHAELFAALEVIPPRPPSLAAA</sequence>
<dbReference type="InterPro" id="IPR029063">
    <property type="entry name" value="SAM-dependent_MTases_sf"/>
</dbReference>
<dbReference type="GO" id="GO:0032259">
    <property type="term" value="P:methylation"/>
    <property type="evidence" value="ECO:0007669"/>
    <property type="project" value="UniProtKB-KW"/>
</dbReference>
<protein>
    <submittedName>
        <fullName evidence="3">SAM-dependent methyltransferase</fullName>
    </submittedName>
</protein>
<dbReference type="AlphaFoldDB" id="A0A7W6NX87"/>
<dbReference type="RefSeq" id="WP_183998643.1">
    <property type="nucleotide sequence ID" value="NZ_JACIEH010000002.1"/>
</dbReference>